<dbReference type="InterPro" id="IPR009057">
    <property type="entry name" value="Homeodomain-like_sf"/>
</dbReference>
<dbReference type="Proteomes" id="UP001595555">
    <property type="component" value="Unassembled WGS sequence"/>
</dbReference>
<protein>
    <submittedName>
        <fullName evidence="6">Helix-turn-helix domain-containing protein</fullName>
    </submittedName>
</protein>
<dbReference type="PROSITE" id="PS00041">
    <property type="entry name" value="HTH_ARAC_FAMILY_1"/>
    <property type="match status" value="1"/>
</dbReference>
<feature type="transmembrane region" description="Helical" evidence="4">
    <location>
        <begin position="219"/>
        <end position="245"/>
    </location>
</feature>
<dbReference type="PANTHER" id="PTHR43280">
    <property type="entry name" value="ARAC-FAMILY TRANSCRIPTIONAL REGULATOR"/>
    <property type="match status" value="1"/>
</dbReference>
<organism evidence="6 7">
    <name type="scientific">Cellvibrio fontiphilus</name>
    <dbReference type="NCBI Taxonomy" id="1815559"/>
    <lineage>
        <taxon>Bacteria</taxon>
        <taxon>Pseudomonadati</taxon>
        <taxon>Pseudomonadota</taxon>
        <taxon>Gammaproteobacteria</taxon>
        <taxon>Cellvibrionales</taxon>
        <taxon>Cellvibrionaceae</taxon>
        <taxon>Cellvibrio</taxon>
    </lineage>
</organism>
<evidence type="ECO:0000313" key="6">
    <source>
        <dbReference type="EMBL" id="MFC3116555.1"/>
    </source>
</evidence>
<comment type="caution">
    <text evidence="6">The sequence shown here is derived from an EMBL/GenBank/DDBJ whole genome shotgun (WGS) entry which is preliminary data.</text>
</comment>
<evidence type="ECO:0000256" key="2">
    <source>
        <dbReference type="ARBA" id="ARBA00023125"/>
    </source>
</evidence>
<gene>
    <name evidence="6" type="ORF">ACFODX_13365</name>
</gene>
<sequence>MYSFYKKAFIALVLLVALSAGLLCLGAVKSKQTANLFPLRDANYLWHSAVEPPQPKGKTQVSLRKETDTVEYEFFLDPQQEFPYTHYTIAFMDPVQPQKLVDLTAFDGLSFKVMCDPKNVLLFALFSFDDKVTDINKPITRRVSSTAFSCDHDWTRVNIKFSDLDTPYWWLGRYGFEHSDTGYRLDKTMGFAWVNSLQSPLNVRSAVKITDVQLLGNNWRYLVVTSVLVVFMWVFALVLLLRAYVKVLTLDIREKLRLDQPFMAYKKLSIEPQKDKEKSAVLRFMATEYAKPELSLEIVATALGVNRTKINDILKEELGLTFTSYLNKLRLTEAARLLAENEDANVSEIAYSVGYNNVSYFNKLFKTEYGYAPKTFKALYPIKDCAQE</sequence>
<dbReference type="Gene3D" id="1.10.10.60">
    <property type="entry name" value="Homeodomain-like"/>
    <property type="match status" value="2"/>
</dbReference>
<keyword evidence="7" id="KW-1185">Reference proteome</keyword>
<dbReference type="InterPro" id="IPR018062">
    <property type="entry name" value="HTH_AraC-typ_CS"/>
</dbReference>
<dbReference type="InterPro" id="IPR020449">
    <property type="entry name" value="Tscrpt_reg_AraC-type_HTH"/>
</dbReference>
<dbReference type="SUPFAM" id="SSF46689">
    <property type="entry name" value="Homeodomain-like"/>
    <property type="match status" value="1"/>
</dbReference>
<dbReference type="PRINTS" id="PR00032">
    <property type="entry name" value="HTHARAC"/>
</dbReference>
<reference evidence="7" key="1">
    <citation type="journal article" date="2019" name="Int. J. Syst. Evol. Microbiol.">
        <title>The Global Catalogue of Microorganisms (GCM) 10K type strain sequencing project: providing services to taxonomists for standard genome sequencing and annotation.</title>
        <authorList>
            <consortium name="The Broad Institute Genomics Platform"/>
            <consortium name="The Broad Institute Genome Sequencing Center for Infectious Disease"/>
            <person name="Wu L."/>
            <person name="Ma J."/>
        </authorList>
    </citation>
    <scope>NUCLEOTIDE SEQUENCE [LARGE SCALE GENOMIC DNA]</scope>
    <source>
        <strain evidence="7">KCTC 52237</strain>
    </source>
</reference>
<evidence type="ECO:0000259" key="5">
    <source>
        <dbReference type="PROSITE" id="PS01124"/>
    </source>
</evidence>
<accession>A0ABV7FIY0</accession>
<keyword evidence="4" id="KW-1133">Transmembrane helix</keyword>
<evidence type="ECO:0000256" key="4">
    <source>
        <dbReference type="SAM" id="Phobius"/>
    </source>
</evidence>
<keyword evidence="2" id="KW-0238">DNA-binding</keyword>
<keyword evidence="1" id="KW-0805">Transcription regulation</keyword>
<proteinExistence type="predicted"/>
<dbReference type="PANTHER" id="PTHR43280:SF27">
    <property type="entry name" value="TRANSCRIPTIONAL REGULATOR MTLR"/>
    <property type="match status" value="1"/>
</dbReference>
<keyword evidence="4" id="KW-0472">Membrane</keyword>
<dbReference type="RefSeq" id="WP_378119909.1">
    <property type="nucleotide sequence ID" value="NZ_JBHRTF010000004.1"/>
</dbReference>
<keyword evidence="3" id="KW-0804">Transcription</keyword>
<dbReference type="PROSITE" id="PS01124">
    <property type="entry name" value="HTH_ARAC_FAMILY_2"/>
    <property type="match status" value="1"/>
</dbReference>
<keyword evidence="4" id="KW-0812">Transmembrane</keyword>
<dbReference type="EMBL" id="JBHRTF010000004">
    <property type="protein sequence ID" value="MFC3116555.1"/>
    <property type="molecule type" value="Genomic_DNA"/>
</dbReference>
<evidence type="ECO:0000256" key="1">
    <source>
        <dbReference type="ARBA" id="ARBA00023015"/>
    </source>
</evidence>
<evidence type="ECO:0000313" key="7">
    <source>
        <dbReference type="Proteomes" id="UP001595555"/>
    </source>
</evidence>
<dbReference type="SMART" id="SM00342">
    <property type="entry name" value="HTH_ARAC"/>
    <property type="match status" value="1"/>
</dbReference>
<feature type="domain" description="HTH araC/xylS-type" evidence="5">
    <location>
        <begin position="279"/>
        <end position="379"/>
    </location>
</feature>
<evidence type="ECO:0000256" key="3">
    <source>
        <dbReference type="ARBA" id="ARBA00023163"/>
    </source>
</evidence>
<dbReference type="Pfam" id="PF12833">
    <property type="entry name" value="HTH_18"/>
    <property type="match status" value="1"/>
</dbReference>
<name>A0ABV7FIY0_9GAMM</name>
<dbReference type="InterPro" id="IPR018060">
    <property type="entry name" value="HTH_AraC"/>
</dbReference>